<feature type="region of interest" description="Disordered" evidence="3">
    <location>
        <begin position="673"/>
        <end position="700"/>
    </location>
</feature>
<feature type="domain" description="Tail spike" evidence="4">
    <location>
        <begin position="132"/>
        <end position="366"/>
    </location>
</feature>
<dbReference type="PANTHER" id="PTHR15427">
    <property type="entry name" value="EMILIN ELASTIN MICROFIBRIL INTERFACE-LOCATED PROTEIN ELASTIN MICROFIBRIL INTERFACER"/>
    <property type="match status" value="1"/>
</dbReference>
<dbReference type="RefSeq" id="WP_311834919.1">
    <property type="nucleotide sequence ID" value="NZ_JARQBJ010000001.1"/>
</dbReference>
<evidence type="ECO:0000259" key="4">
    <source>
        <dbReference type="Pfam" id="PF06605"/>
    </source>
</evidence>
<dbReference type="PANTHER" id="PTHR15427:SF33">
    <property type="entry name" value="COLLAGEN IV NC1 DOMAIN-CONTAINING PROTEIN"/>
    <property type="match status" value="1"/>
</dbReference>
<dbReference type="NCBIfam" id="TIGR01665">
    <property type="entry name" value="put_anti_recept"/>
    <property type="match status" value="1"/>
</dbReference>
<feature type="compositionally biased region" description="Gly residues" evidence="3">
    <location>
        <begin position="559"/>
        <end position="568"/>
    </location>
</feature>
<feature type="compositionally biased region" description="Low complexity" evidence="3">
    <location>
        <begin position="546"/>
        <end position="558"/>
    </location>
</feature>
<keyword evidence="2" id="KW-0964">Secreted</keyword>
<evidence type="ECO:0000313" key="6">
    <source>
        <dbReference type="Proteomes" id="UP001256711"/>
    </source>
</evidence>
<reference evidence="5" key="1">
    <citation type="submission" date="2023-03" db="EMBL/GenBank/DDBJ databases">
        <authorList>
            <person name="Shen W."/>
            <person name="Cai J."/>
        </authorList>
    </citation>
    <scope>NUCLEOTIDE SEQUENCE</scope>
    <source>
        <strain evidence="5">B226-2</strain>
    </source>
</reference>
<dbReference type="Gene3D" id="1.20.5.320">
    <property type="entry name" value="6-Phosphogluconate Dehydrogenase, domain 3"/>
    <property type="match status" value="1"/>
</dbReference>
<dbReference type="InterPro" id="IPR010572">
    <property type="entry name" value="Tail_dom"/>
</dbReference>
<protein>
    <submittedName>
        <fullName evidence="5">Phage tail spike protein</fullName>
    </submittedName>
</protein>
<comment type="subcellular location">
    <subcellularLocation>
        <location evidence="1">Secreted</location>
    </subcellularLocation>
</comment>
<feature type="region of interest" description="Disordered" evidence="3">
    <location>
        <begin position="536"/>
        <end position="569"/>
    </location>
</feature>
<comment type="caution">
    <text evidence="5">The sequence shown here is derived from an EMBL/GenBank/DDBJ whole genome shotgun (WGS) entry which is preliminary data.</text>
</comment>
<accession>A0AAW8TZP0</accession>
<proteinExistence type="predicted"/>
<dbReference type="EMBL" id="JARQBJ010000001">
    <property type="protein sequence ID" value="MDT2809198.1"/>
    <property type="molecule type" value="Genomic_DNA"/>
</dbReference>
<evidence type="ECO:0000313" key="5">
    <source>
        <dbReference type="EMBL" id="MDT2809198.1"/>
    </source>
</evidence>
<evidence type="ECO:0000256" key="3">
    <source>
        <dbReference type="SAM" id="MobiDB-lite"/>
    </source>
</evidence>
<evidence type="ECO:0000256" key="2">
    <source>
        <dbReference type="ARBA" id="ARBA00022525"/>
    </source>
</evidence>
<sequence>MMPRIYIRDQNDEVLDTLDEGQYFDDNMQRFLKGKATVLSFTIVKDEASYALMTAGRNLSFRYDEEDFWLSCVIVEQDETYLTVAAWSLGLELNNETHGPYKAPKAMTFAEYLAVIDIERILTIGINEVSDKKISHEWEGTESKLARLYSLATVFSAELAFDTELNEDGSLKQISLNVYREHSDADQGLGQDRRNETFYFGEDIKTIRKTEDTSDLYTAIFATGKDGLTIAGIEKEVFDEDGNLLFATYKTQKPGFGDPRKLYAPQARDQFPSNTTGGDRWTLNTAGEFEYESAGALLGYMMSELKKNCQPATTWEIEGYIKAKIGDTVRIADEGYKPTLFLEARVIEQEISFSDKTKNKSTFSNVVELESDIDPALLNQVQKLIEANKTYQYNISTDNGVVFKNNTGTTTLTATVRDGVADVTTNFAIAWFKDGVAVGSGISITVQATEVVEKAVYRFEASRDGNVVGGYEVTVSDVSDGEAGQTPYFHTAWANSADGKTGFSTTVSAGKTYLGTYTDYTQADSTDPSKYSWSLIKGDKGDTGPKGDTGAQGPKGDTGATGGTGPQGPAGADALPIFSGYVTNEAIILSATNSGTVSDFSKATGTFITYLGQDQLTSGVTYSRVSQSGVTATINQTTGAYSVTAASADTGMVIFKAVYQGIELQKIVSVTKAKQGNTGATGPKGTDGKDGANGAKGDPGEDGVSSYLHTAWKMADGTFSTVYPSENYAKNSQRKYELSDVTNNGGYINGDVPYKLEDLAGKYITISVEVEARNAHVLSNGRCRIGVEGSIPKSDGSIFWYGVWQQLTEGQTVEAKRISTVLKVPENIQIEKAGGLHFYIQANGDYFRVENPKIAIGQDTIYTPAPSEDYSLAYPKYRGEYTDTIEADSTDPNRYTWTAYLGEQGPPTGVISQSTVPSSPYVGMLWQNTGNVSGYISNATYRWNGSAWEIYQFTAQNILAETFTGFVFQGVEFIGSRFVNEWTDSQAGNTGRMQIADGELTSDYWLTGSGDENDTSGGHFSISRDGILTSTWKNETVNQSRGYILTDQFLEFFYNGRSDLNGSGRLTALQLTKVPWTNLPYESGFTTAENNPCQYRVIHLLDGSRELQMRGQVQNTAGTALPTATSPYIGLLPTTARPIRNELVAAADSSRKGARVAVLKNGYIQIDTPNANTTYVSLGGIRILLE</sequence>
<dbReference type="Proteomes" id="UP001256711">
    <property type="component" value="Unassembled WGS sequence"/>
</dbReference>
<dbReference type="InterPro" id="IPR007119">
    <property type="entry name" value="Phage_tail_spike_N"/>
</dbReference>
<dbReference type="Pfam" id="PF06605">
    <property type="entry name" value="Prophage_tail"/>
    <property type="match status" value="1"/>
</dbReference>
<evidence type="ECO:0000256" key="1">
    <source>
        <dbReference type="ARBA" id="ARBA00004613"/>
    </source>
</evidence>
<name>A0AAW8TZP0_9ENTE</name>
<dbReference type="AlphaFoldDB" id="A0AAW8TZP0"/>
<gene>
    <name evidence="5" type="ORF">P7H43_01660</name>
</gene>
<dbReference type="InterPro" id="IPR050392">
    <property type="entry name" value="Collagen/C1q_domain"/>
</dbReference>
<organism evidence="5 6">
    <name type="scientific">Enterococcus asini</name>
    <dbReference type="NCBI Taxonomy" id="57732"/>
    <lineage>
        <taxon>Bacteria</taxon>
        <taxon>Bacillati</taxon>
        <taxon>Bacillota</taxon>
        <taxon>Bacilli</taxon>
        <taxon>Lactobacillales</taxon>
        <taxon>Enterococcaceae</taxon>
        <taxon>Enterococcus</taxon>
    </lineage>
</organism>